<protein>
    <submittedName>
        <fullName evidence="1">Uncharacterized protein</fullName>
    </submittedName>
</protein>
<dbReference type="AlphaFoldDB" id="A0A931GNS9"/>
<accession>A0A931GNS9</accession>
<dbReference type="EMBL" id="JADOUA010000001">
    <property type="protein sequence ID" value="MBG6089856.1"/>
    <property type="molecule type" value="Genomic_DNA"/>
</dbReference>
<gene>
    <name evidence="1" type="ORF">IW256_003969</name>
</gene>
<comment type="caution">
    <text evidence="1">The sequence shown here is derived from an EMBL/GenBank/DDBJ whole genome shotgun (WGS) entry which is preliminary data.</text>
</comment>
<proteinExistence type="predicted"/>
<organism evidence="1 2">
    <name type="scientific">Actinomadura viridis</name>
    <dbReference type="NCBI Taxonomy" id="58110"/>
    <lineage>
        <taxon>Bacteria</taxon>
        <taxon>Bacillati</taxon>
        <taxon>Actinomycetota</taxon>
        <taxon>Actinomycetes</taxon>
        <taxon>Streptosporangiales</taxon>
        <taxon>Thermomonosporaceae</taxon>
        <taxon>Actinomadura</taxon>
    </lineage>
</organism>
<evidence type="ECO:0000313" key="2">
    <source>
        <dbReference type="Proteomes" id="UP000614047"/>
    </source>
</evidence>
<dbReference type="RefSeq" id="WP_197012399.1">
    <property type="nucleotide sequence ID" value="NZ_BAABES010000010.1"/>
</dbReference>
<reference evidence="1" key="1">
    <citation type="submission" date="2020-11" db="EMBL/GenBank/DDBJ databases">
        <title>Sequencing the genomes of 1000 actinobacteria strains.</title>
        <authorList>
            <person name="Klenk H.-P."/>
        </authorList>
    </citation>
    <scope>NUCLEOTIDE SEQUENCE</scope>
    <source>
        <strain evidence="1">DSM 43175</strain>
    </source>
</reference>
<keyword evidence="2" id="KW-1185">Reference proteome</keyword>
<dbReference type="Proteomes" id="UP000614047">
    <property type="component" value="Unassembled WGS sequence"/>
</dbReference>
<name>A0A931GNS9_9ACTN</name>
<sequence length="106" mass="11885">MAWWTLFSKNQLPAGSPARDTDRLVAIDCALRLTPASVLDSGASEAGEVTSRARKLATWLAEARDERDAQIRRVLLLMTCDKARPEIPSDRLLSLVKELHHYVTRN</sequence>
<evidence type="ECO:0000313" key="1">
    <source>
        <dbReference type="EMBL" id="MBG6089856.1"/>
    </source>
</evidence>